<protein>
    <submittedName>
        <fullName evidence="1">Uncharacterized protein</fullName>
    </submittedName>
</protein>
<gene>
    <name evidence="1" type="ORF">OUZ56_012655</name>
</gene>
<name>A0ABQ9Z3M8_9CRUS</name>
<evidence type="ECO:0000313" key="2">
    <source>
        <dbReference type="Proteomes" id="UP001234178"/>
    </source>
</evidence>
<organism evidence="1 2">
    <name type="scientific">Daphnia magna</name>
    <dbReference type="NCBI Taxonomy" id="35525"/>
    <lineage>
        <taxon>Eukaryota</taxon>
        <taxon>Metazoa</taxon>
        <taxon>Ecdysozoa</taxon>
        <taxon>Arthropoda</taxon>
        <taxon>Crustacea</taxon>
        <taxon>Branchiopoda</taxon>
        <taxon>Diplostraca</taxon>
        <taxon>Cladocera</taxon>
        <taxon>Anomopoda</taxon>
        <taxon>Daphniidae</taxon>
        <taxon>Daphnia</taxon>
    </lineage>
</organism>
<sequence length="86" mass="10027">MDCYTHKTALVRTPYVGSQTNFNCQIKLTPQAIFEFNISEIRRLYGGKRPTFRNNKVKNTEDGKKEESGERALLFPQVFFVMLSLY</sequence>
<comment type="caution">
    <text evidence="1">The sequence shown here is derived from an EMBL/GenBank/DDBJ whole genome shotgun (WGS) entry which is preliminary data.</text>
</comment>
<reference evidence="1 2" key="1">
    <citation type="journal article" date="2023" name="Nucleic Acids Res.">
        <title>The hologenome of Daphnia magna reveals possible DNA methylation and microbiome-mediated evolution of the host genome.</title>
        <authorList>
            <person name="Chaturvedi A."/>
            <person name="Li X."/>
            <person name="Dhandapani V."/>
            <person name="Marshall H."/>
            <person name="Kissane S."/>
            <person name="Cuenca-Cambronero M."/>
            <person name="Asole G."/>
            <person name="Calvet F."/>
            <person name="Ruiz-Romero M."/>
            <person name="Marangio P."/>
            <person name="Guigo R."/>
            <person name="Rago D."/>
            <person name="Mirbahai L."/>
            <person name="Eastwood N."/>
            <person name="Colbourne J.K."/>
            <person name="Zhou J."/>
            <person name="Mallon E."/>
            <person name="Orsini L."/>
        </authorList>
    </citation>
    <scope>NUCLEOTIDE SEQUENCE [LARGE SCALE GENOMIC DNA]</scope>
    <source>
        <strain evidence="1">LRV0_1</strain>
    </source>
</reference>
<proteinExistence type="predicted"/>
<accession>A0ABQ9Z3M8</accession>
<keyword evidence="2" id="KW-1185">Reference proteome</keyword>
<dbReference type="EMBL" id="JAOYFB010000002">
    <property type="protein sequence ID" value="KAK4007500.1"/>
    <property type="molecule type" value="Genomic_DNA"/>
</dbReference>
<dbReference type="Proteomes" id="UP001234178">
    <property type="component" value="Unassembled WGS sequence"/>
</dbReference>
<evidence type="ECO:0000313" key="1">
    <source>
        <dbReference type="EMBL" id="KAK4007500.1"/>
    </source>
</evidence>